<comment type="caution">
    <text evidence="1">The sequence shown here is derived from an EMBL/GenBank/DDBJ whole genome shotgun (WGS) entry which is preliminary data.</text>
</comment>
<organism evidence="1 2">
    <name type="scientific">Termititenax aidoneus</name>
    <dbReference type="NCBI Taxonomy" id="2218524"/>
    <lineage>
        <taxon>Bacteria</taxon>
        <taxon>Bacillati</taxon>
        <taxon>Candidatus Margulisiibacteriota</taxon>
        <taxon>Candidatus Termititenacia</taxon>
        <taxon>Candidatus Termititenacales</taxon>
        <taxon>Candidatus Termititenacaceae</taxon>
        <taxon>Candidatus Termititenax</taxon>
    </lineage>
</organism>
<dbReference type="PROSITE" id="PS00092">
    <property type="entry name" value="N6_MTASE"/>
    <property type="match status" value="1"/>
</dbReference>
<proteinExistence type="predicted"/>
<dbReference type="GO" id="GO:0008168">
    <property type="term" value="F:methyltransferase activity"/>
    <property type="evidence" value="ECO:0007669"/>
    <property type="project" value="InterPro"/>
</dbReference>
<keyword evidence="2" id="KW-1185">Reference proteome</keyword>
<dbReference type="AlphaFoldDB" id="A0A388T935"/>
<dbReference type="EMBL" id="BGZN01000003">
    <property type="protein sequence ID" value="GBR72889.1"/>
    <property type="molecule type" value="Genomic_DNA"/>
</dbReference>
<protein>
    <recommendedName>
        <fullName evidence="3">Conjugal transfer protein</fullName>
    </recommendedName>
</protein>
<evidence type="ECO:0008006" key="3">
    <source>
        <dbReference type="Google" id="ProtNLM"/>
    </source>
</evidence>
<name>A0A388T935_TERA1</name>
<reference evidence="1 2" key="1">
    <citation type="journal article" date="2019" name="ISME J.">
        <title>Genome analyses of uncultured TG2/ZB3 bacteria in 'Margulisbacteria' specifically attached to ectosymbiotic spirochetes of protists in the termite gut.</title>
        <authorList>
            <person name="Utami Y.D."/>
            <person name="Kuwahara H."/>
            <person name="Igai K."/>
            <person name="Murakami T."/>
            <person name="Sugaya K."/>
            <person name="Morikawa T."/>
            <person name="Nagura Y."/>
            <person name="Yuki M."/>
            <person name="Deevong P."/>
            <person name="Inoue T."/>
            <person name="Kihara K."/>
            <person name="Lo N."/>
            <person name="Yamada A."/>
            <person name="Ohkuma M."/>
            <person name="Hongoh Y."/>
        </authorList>
    </citation>
    <scope>NUCLEOTIDE SEQUENCE [LARGE SCALE GENOMIC DNA]</scope>
    <source>
        <strain evidence="1">NkOx7-01</strain>
    </source>
</reference>
<dbReference type="GO" id="GO:0032259">
    <property type="term" value="P:methylation"/>
    <property type="evidence" value="ECO:0007669"/>
    <property type="project" value="InterPro"/>
</dbReference>
<dbReference type="GO" id="GO:0003676">
    <property type="term" value="F:nucleic acid binding"/>
    <property type="evidence" value="ECO:0007669"/>
    <property type="project" value="InterPro"/>
</dbReference>
<dbReference type="SUPFAM" id="SSF53335">
    <property type="entry name" value="S-adenosyl-L-methionine-dependent methyltransferases"/>
    <property type="match status" value="1"/>
</dbReference>
<dbReference type="InterPro" id="IPR002052">
    <property type="entry name" value="DNA_methylase_N6_adenine_CS"/>
</dbReference>
<dbReference type="InterPro" id="IPR029063">
    <property type="entry name" value="SAM-dependent_MTases_sf"/>
</dbReference>
<evidence type="ECO:0000313" key="1">
    <source>
        <dbReference type="EMBL" id="GBR72889.1"/>
    </source>
</evidence>
<accession>A0A388T935</accession>
<dbReference type="Proteomes" id="UP000269352">
    <property type="component" value="Unassembled WGS sequence"/>
</dbReference>
<gene>
    <name evidence="1" type="ORF">NO1_0346</name>
</gene>
<evidence type="ECO:0000313" key="2">
    <source>
        <dbReference type="Proteomes" id="UP000269352"/>
    </source>
</evidence>
<sequence length="210" mass="24519">MTGKKNQKPKDWTGNKHSVHMSIGSRNLALHDREMHDFYATEPKATELLLELDNFSDVWECACGQGHMAKVLKKQGILKLATDKYNYGYGKHYDFLASPTDKQDYISKWHGDIITNPPYKYANEFMKKALEILDCNRKLALFLPIRYLESKTRKKIFTENPPKKIWVSSSRLNCARNGDFVTFPTNSTICYAWFIWEKGYKGKTELDWFN</sequence>